<organism evidence="2 3">
    <name type="scientific">Stieleria varia</name>
    <dbReference type="NCBI Taxonomy" id="2528005"/>
    <lineage>
        <taxon>Bacteria</taxon>
        <taxon>Pseudomonadati</taxon>
        <taxon>Planctomycetota</taxon>
        <taxon>Planctomycetia</taxon>
        <taxon>Pirellulales</taxon>
        <taxon>Pirellulaceae</taxon>
        <taxon>Stieleria</taxon>
    </lineage>
</organism>
<keyword evidence="3" id="KW-1185">Reference proteome</keyword>
<evidence type="ECO:0000313" key="3">
    <source>
        <dbReference type="Proteomes" id="UP000320176"/>
    </source>
</evidence>
<keyword evidence="1" id="KW-0472">Membrane</keyword>
<dbReference type="Proteomes" id="UP000320176">
    <property type="component" value="Unassembled WGS sequence"/>
</dbReference>
<feature type="transmembrane region" description="Helical" evidence="1">
    <location>
        <begin position="175"/>
        <end position="199"/>
    </location>
</feature>
<keyword evidence="1" id="KW-1133">Transmembrane helix</keyword>
<accession>A0A5C6A373</accession>
<protein>
    <submittedName>
        <fullName evidence="2">Uncharacterized protein</fullName>
    </submittedName>
</protein>
<evidence type="ECO:0000256" key="1">
    <source>
        <dbReference type="SAM" id="Phobius"/>
    </source>
</evidence>
<comment type="caution">
    <text evidence="2">The sequence shown here is derived from an EMBL/GenBank/DDBJ whole genome shotgun (WGS) entry which is preliminary data.</text>
</comment>
<keyword evidence="1" id="KW-0812">Transmembrane</keyword>
<gene>
    <name evidence="2" type="ORF">Pla52n_56430</name>
</gene>
<feature type="transmembrane region" description="Helical" evidence="1">
    <location>
        <begin position="69"/>
        <end position="87"/>
    </location>
</feature>
<proteinExistence type="predicted"/>
<name>A0A5C6A373_9BACT</name>
<sequence>MSSDPIAIGTVRCPTCFAENPQGQSCWLCHSNIPANAERVPANSAPMPVPGITNPYAAPAMLEDSGQSTFPSIVLIVGLVVVLLALGTAAPGLAIMLAIVVAPALIRTAVVANRKRNAGEEISTMQKSGLFFASLAGVITACVAACAAFFIACSASCFGILAMESSGSSRAVQSIFPVAMFGSGALGLVAGFFVLRALWKRRK</sequence>
<dbReference type="EMBL" id="SJPN01000008">
    <property type="protein sequence ID" value="TWT93815.1"/>
    <property type="molecule type" value="Genomic_DNA"/>
</dbReference>
<feature type="transmembrane region" description="Helical" evidence="1">
    <location>
        <begin position="130"/>
        <end position="163"/>
    </location>
</feature>
<reference evidence="2 3" key="1">
    <citation type="submission" date="2019-02" db="EMBL/GenBank/DDBJ databases">
        <title>Deep-cultivation of Planctomycetes and their phenomic and genomic characterization uncovers novel biology.</title>
        <authorList>
            <person name="Wiegand S."/>
            <person name="Jogler M."/>
            <person name="Boedeker C."/>
            <person name="Pinto D."/>
            <person name="Vollmers J."/>
            <person name="Rivas-Marin E."/>
            <person name="Kohn T."/>
            <person name="Peeters S.H."/>
            <person name="Heuer A."/>
            <person name="Rast P."/>
            <person name="Oberbeckmann S."/>
            <person name="Bunk B."/>
            <person name="Jeske O."/>
            <person name="Meyerdierks A."/>
            <person name="Storesund J.E."/>
            <person name="Kallscheuer N."/>
            <person name="Luecker S."/>
            <person name="Lage O.M."/>
            <person name="Pohl T."/>
            <person name="Merkel B.J."/>
            <person name="Hornburger P."/>
            <person name="Mueller R.-W."/>
            <person name="Bruemmer F."/>
            <person name="Labrenz M."/>
            <person name="Spormann A.M."/>
            <person name="Op Den Camp H."/>
            <person name="Overmann J."/>
            <person name="Amann R."/>
            <person name="Jetten M.S.M."/>
            <person name="Mascher T."/>
            <person name="Medema M.H."/>
            <person name="Devos D.P."/>
            <person name="Kaster A.-K."/>
            <person name="Ovreas L."/>
            <person name="Rohde M."/>
            <person name="Galperin M.Y."/>
            <person name="Jogler C."/>
        </authorList>
    </citation>
    <scope>NUCLEOTIDE SEQUENCE [LARGE SCALE GENOMIC DNA]</scope>
    <source>
        <strain evidence="2 3">Pla52n</strain>
    </source>
</reference>
<evidence type="ECO:0000313" key="2">
    <source>
        <dbReference type="EMBL" id="TWT93815.1"/>
    </source>
</evidence>
<dbReference type="AlphaFoldDB" id="A0A5C6A373"/>